<dbReference type="PANTHER" id="PTHR23513:SF6">
    <property type="entry name" value="MAJOR FACILITATOR SUPERFAMILY ASSOCIATED DOMAIN-CONTAINING PROTEIN"/>
    <property type="match status" value="1"/>
</dbReference>
<accession>A0A2M9CLW2</accession>
<keyword evidence="3" id="KW-1003">Cell membrane</keyword>
<reference evidence="9 10" key="1">
    <citation type="submission" date="2017-11" db="EMBL/GenBank/DDBJ databases">
        <title>Genomic Encyclopedia of Archaeal and Bacterial Type Strains, Phase II (KMG-II): From Individual Species to Whole Genera.</title>
        <authorList>
            <person name="Goeker M."/>
        </authorList>
    </citation>
    <scope>NUCLEOTIDE SEQUENCE [LARGE SCALE GENOMIC DNA]</scope>
    <source>
        <strain evidence="9 10">DSM 27393</strain>
    </source>
</reference>
<feature type="domain" description="Major facilitator superfamily (MFS) profile" evidence="8">
    <location>
        <begin position="11"/>
        <end position="401"/>
    </location>
</feature>
<evidence type="ECO:0000259" key="8">
    <source>
        <dbReference type="PROSITE" id="PS50850"/>
    </source>
</evidence>
<comment type="subcellular location">
    <subcellularLocation>
        <location evidence="1">Cell membrane</location>
        <topology evidence="1">Multi-pass membrane protein</topology>
    </subcellularLocation>
</comment>
<feature type="transmembrane region" description="Helical" evidence="7">
    <location>
        <begin position="377"/>
        <end position="398"/>
    </location>
</feature>
<feature type="transmembrane region" description="Helical" evidence="7">
    <location>
        <begin position="284"/>
        <end position="304"/>
    </location>
</feature>
<dbReference type="PROSITE" id="PS50850">
    <property type="entry name" value="MFS"/>
    <property type="match status" value="1"/>
</dbReference>
<evidence type="ECO:0000313" key="10">
    <source>
        <dbReference type="Proteomes" id="UP000228758"/>
    </source>
</evidence>
<feature type="transmembrane region" description="Helical" evidence="7">
    <location>
        <begin position="258"/>
        <end position="277"/>
    </location>
</feature>
<dbReference type="PANTHER" id="PTHR23513">
    <property type="entry name" value="INTEGRAL MEMBRANE EFFLUX PROTEIN-RELATED"/>
    <property type="match status" value="1"/>
</dbReference>
<protein>
    <submittedName>
        <fullName evidence="9">Putative MFS family arabinose efflux permease</fullName>
    </submittedName>
</protein>
<sequence length="427" mass="42996">MTSDAPRPDRGFGALWIAAGTANLGDGVVLVALPLIALLIGSSPAEVAAITVIATAAWPVLGLHAGWIVDRVPRRGLLVTVNAARAAVFGAVGAAALADALSFPLLAVAAAVFGVTETLADTALVAAVPELVVPQRLTVANARLEATTNIANQLAGPPLAGVLVAVGASAALATGGALYAAAAASLAMLGRAGVRSTAPRAPQPRTGVLAGLRYLWRHDLQRPLTLLTASMNLVWGAWTAVFVLAAVAPGPLALSSTAYGLVLAAMAVGGVLASTVVGRVQRRLGTALVLLLDCVGTVLLVLPVALGAPVWVVVAGLVVAGAGASVWRVLVATIRQRTTPSELLGRVYAASRVLSWGAVPVGAALAGAATELVGLPAAFLGAAVLACLNVVAFPVLWLRLARYDRDMGGEDVAEFANSRNRSSASRA</sequence>
<dbReference type="CDD" id="cd06173">
    <property type="entry name" value="MFS_MefA_like"/>
    <property type="match status" value="1"/>
</dbReference>
<dbReference type="GO" id="GO:0022857">
    <property type="term" value="F:transmembrane transporter activity"/>
    <property type="evidence" value="ECO:0007669"/>
    <property type="project" value="InterPro"/>
</dbReference>
<feature type="transmembrane region" description="Helical" evidence="7">
    <location>
        <begin position="162"/>
        <end position="190"/>
    </location>
</feature>
<evidence type="ECO:0000313" key="9">
    <source>
        <dbReference type="EMBL" id="PJJ72895.1"/>
    </source>
</evidence>
<dbReference type="AlphaFoldDB" id="A0A2M9CLW2"/>
<evidence type="ECO:0000256" key="3">
    <source>
        <dbReference type="ARBA" id="ARBA00022475"/>
    </source>
</evidence>
<name>A0A2M9CLW2_9MICO</name>
<evidence type="ECO:0000256" key="1">
    <source>
        <dbReference type="ARBA" id="ARBA00004651"/>
    </source>
</evidence>
<evidence type="ECO:0000256" key="4">
    <source>
        <dbReference type="ARBA" id="ARBA00022692"/>
    </source>
</evidence>
<dbReference type="SUPFAM" id="SSF103473">
    <property type="entry name" value="MFS general substrate transporter"/>
    <property type="match status" value="1"/>
</dbReference>
<feature type="transmembrane region" description="Helical" evidence="7">
    <location>
        <begin position="12"/>
        <end position="41"/>
    </location>
</feature>
<keyword evidence="6 7" id="KW-0472">Membrane</keyword>
<evidence type="ECO:0000256" key="6">
    <source>
        <dbReference type="ARBA" id="ARBA00023136"/>
    </source>
</evidence>
<dbReference type="RefSeq" id="WP_100365037.1">
    <property type="nucleotide sequence ID" value="NZ_PGFF01000001.1"/>
</dbReference>
<keyword evidence="4 7" id="KW-0812">Transmembrane</keyword>
<dbReference type="InterPro" id="IPR020846">
    <property type="entry name" value="MFS_dom"/>
</dbReference>
<evidence type="ECO:0000256" key="2">
    <source>
        <dbReference type="ARBA" id="ARBA00022448"/>
    </source>
</evidence>
<evidence type="ECO:0000256" key="7">
    <source>
        <dbReference type="SAM" id="Phobius"/>
    </source>
</evidence>
<keyword evidence="2" id="KW-0813">Transport</keyword>
<feature type="transmembrane region" description="Helical" evidence="7">
    <location>
        <begin position="76"/>
        <end position="98"/>
    </location>
</feature>
<keyword evidence="5 7" id="KW-1133">Transmembrane helix</keyword>
<comment type="caution">
    <text evidence="9">The sequence shown here is derived from an EMBL/GenBank/DDBJ whole genome shotgun (WGS) entry which is preliminary data.</text>
</comment>
<dbReference type="Proteomes" id="UP000228758">
    <property type="component" value="Unassembled WGS sequence"/>
</dbReference>
<proteinExistence type="predicted"/>
<feature type="transmembrane region" description="Helical" evidence="7">
    <location>
        <begin position="343"/>
        <end position="365"/>
    </location>
</feature>
<feature type="transmembrane region" description="Helical" evidence="7">
    <location>
        <begin position="224"/>
        <end position="246"/>
    </location>
</feature>
<dbReference type="OrthoDB" id="145388at2"/>
<dbReference type="EMBL" id="PGFF01000001">
    <property type="protein sequence ID" value="PJJ72895.1"/>
    <property type="molecule type" value="Genomic_DNA"/>
</dbReference>
<organism evidence="9 10">
    <name type="scientific">Diaminobutyricimonas aerilata</name>
    <dbReference type="NCBI Taxonomy" id="1162967"/>
    <lineage>
        <taxon>Bacteria</taxon>
        <taxon>Bacillati</taxon>
        <taxon>Actinomycetota</taxon>
        <taxon>Actinomycetes</taxon>
        <taxon>Micrococcales</taxon>
        <taxon>Microbacteriaceae</taxon>
        <taxon>Diaminobutyricimonas</taxon>
    </lineage>
</organism>
<dbReference type="GO" id="GO:0005886">
    <property type="term" value="C:plasma membrane"/>
    <property type="evidence" value="ECO:0007669"/>
    <property type="project" value="UniProtKB-SubCell"/>
</dbReference>
<dbReference type="InterPro" id="IPR036259">
    <property type="entry name" value="MFS_trans_sf"/>
</dbReference>
<keyword evidence="10" id="KW-1185">Reference proteome</keyword>
<dbReference type="InterPro" id="IPR010290">
    <property type="entry name" value="TM_effector"/>
</dbReference>
<feature type="transmembrane region" description="Helical" evidence="7">
    <location>
        <begin position="310"/>
        <end position="331"/>
    </location>
</feature>
<gene>
    <name evidence="9" type="ORF">CLV46_2472</name>
</gene>
<evidence type="ECO:0000256" key="5">
    <source>
        <dbReference type="ARBA" id="ARBA00022989"/>
    </source>
</evidence>
<dbReference type="Pfam" id="PF05977">
    <property type="entry name" value="MFS_3"/>
    <property type="match status" value="1"/>
</dbReference>
<feature type="transmembrane region" description="Helical" evidence="7">
    <location>
        <begin position="47"/>
        <end position="69"/>
    </location>
</feature>
<dbReference type="Gene3D" id="1.20.1250.20">
    <property type="entry name" value="MFS general substrate transporter like domains"/>
    <property type="match status" value="1"/>
</dbReference>